<proteinExistence type="predicted"/>
<reference evidence="1 2" key="1">
    <citation type="journal article" date="2012" name="Genome Biol.">
        <title>Genome and low-iron response of an oceanic diatom adapted to chronic iron limitation.</title>
        <authorList>
            <person name="Lommer M."/>
            <person name="Specht M."/>
            <person name="Roy A.S."/>
            <person name="Kraemer L."/>
            <person name="Andreson R."/>
            <person name="Gutowska M.A."/>
            <person name="Wolf J."/>
            <person name="Bergner S.V."/>
            <person name="Schilhabel M.B."/>
            <person name="Klostermeier U.C."/>
            <person name="Beiko R.G."/>
            <person name="Rosenstiel P."/>
            <person name="Hippler M."/>
            <person name="Laroche J."/>
        </authorList>
    </citation>
    <scope>NUCLEOTIDE SEQUENCE [LARGE SCALE GENOMIC DNA]</scope>
    <source>
        <strain evidence="1 2">CCMP1005</strain>
    </source>
</reference>
<protein>
    <submittedName>
        <fullName evidence="1">Uncharacterized protein</fullName>
    </submittedName>
</protein>
<sequence>MCGNERTCVVTSLDNIQKVALGIFGSIQQSNGLSYKRRMIDHKKEEVFLDSPRCSLGCCRRGAVRTPFSPQQSAQISVVLVTQQCKDEKTERLYYRLCSGYRTWVA</sequence>
<name>K0STP4_THAOC</name>
<comment type="caution">
    <text evidence="1">The sequence shown here is derived from an EMBL/GenBank/DDBJ whole genome shotgun (WGS) entry which is preliminary data.</text>
</comment>
<evidence type="ECO:0000313" key="2">
    <source>
        <dbReference type="Proteomes" id="UP000266841"/>
    </source>
</evidence>
<accession>K0STP4</accession>
<organism evidence="1 2">
    <name type="scientific">Thalassiosira oceanica</name>
    <name type="common">Marine diatom</name>
    <dbReference type="NCBI Taxonomy" id="159749"/>
    <lineage>
        <taxon>Eukaryota</taxon>
        <taxon>Sar</taxon>
        <taxon>Stramenopiles</taxon>
        <taxon>Ochrophyta</taxon>
        <taxon>Bacillariophyta</taxon>
        <taxon>Coscinodiscophyceae</taxon>
        <taxon>Thalassiosirophycidae</taxon>
        <taxon>Thalassiosirales</taxon>
        <taxon>Thalassiosiraceae</taxon>
        <taxon>Thalassiosira</taxon>
    </lineage>
</organism>
<keyword evidence="2" id="KW-1185">Reference proteome</keyword>
<dbReference type="AlphaFoldDB" id="K0STP4"/>
<dbReference type="EMBL" id="AGNL01009659">
    <property type="protein sequence ID" value="EJK69723.1"/>
    <property type="molecule type" value="Genomic_DNA"/>
</dbReference>
<dbReference type="Proteomes" id="UP000266841">
    <property type="component" value="Unassembled WGS sequence"/>
</dbReference>
<evidence type="ECO:0000313" key="1">
    <source>
        <dbReference type="EMBL" id="EJK69723.1"/>
    </source>
</evidence>
<gene>
    <name evidence="1" type="ORF">THAOC_08989</name>
</gene>